<dbReference type="EMBL" id="JAHLQT010022272">
    <property type="protein sequence ID" value="KAG7166646.1"/>
    <property type="molecule type" value="Genomic_DNA"/>
</dbReference>
<feature type="region of interest" description="Disordered" evidence="2">
    <location>
        <begin position="764"/>
        <end position="785"/>
    </location>
</feature>
<feature type="compositionally biased region" description="Polar residues" evidence="2">
    <location>
        <begin position="764"/>
        <end position="773"/>
    </location>
</feature>
<feature type="compositionally biased region" description="Low complexity" evidence="2">
    <location>
        <begin position="607"/>
        <end position="624"/>
    </location>
</feature>
<feature type="region of interest" description="Disordered" evidence="2">
    <location>
        <begin position="675"/>
        <end position="743"/>
    </location>
</feature>
<gene>
    <name evidence="3" type="ORF">Hamer_G013670</name>
</gene>
<evidence type="ECO:0000256" key="1">
    <source>
        <dbReference type="SAM" id="Coils"/>
    </source>
</evidence>
<keyword evidence="4" id="KW-1185">Reference proteome</keyword>
<feature type="compositionally biased region" description="Polar residues" evidence="2">
    <location>
        <begin position="715"/>
        <end position="734"/>
    </location>
</feature>
<protein>
    <submittedName>
        <fullName evidence="3">Uncharacterized protein</fullName>
    </submittedName>
</protein>
<feature type="compositionally biased region" description="Basic and acidic residues" evidence="2">
    <location>
        <begin position="701"/>
        <end position="714"/>
    </location>
</feature>
<feature type="compositionally biased region" description="Polar residues" evidence="2">
    <location>
        <begin position="864"/>
        <end position="892"/>
    </location>
</feature>
<organism evidence="3 4">
    <name type="scientific">Homarus americanus</name>
    <name type="common">American lobster</name>
    <dbReference type="NCBI Taxonomy" id="6706"/>
    <lineage>
        <taxon>Eukaryota</taxon>
        <taxon>Metazoa</taxon>
        <taxon>Ecdysozoa</taxon>
        <taxon>Arthropoda</taxon>
        <taxon>Crustacea</taxon>
        <taxon>Multicrustacea</taxon>
        <taxon>Malacostraca</taxon>
        <taxon>Eumalacostraca</taxon>
        <taxon>Eucarida</taxon>
        <taxon>Decapoda</taxon>
        <taxon>Pleocyemata</taxon>
        <taxon>Astacidea</taxon>
        <taxon>Nephropoidea</taxon>
        <taxon>Nephropidae</taxon>
        <taxon>Homarus</taxon>
    </lineage>
</organism>
<feature type="region of interest" description="Disordered" evidence="2">
    <location>
        <begin position="862"/>
        <end position="902"/>
    </location>
</feature>
<keyword evidence="1" id="KW-0175">Coiled coil</keyword>
<feature type="region of interest" description="Disordered" evidence="2">
    <location>
        <begin position="918"/>
        <end position="940"/>
    </location>
</feature>
<accession>A0A8J5K1P9</accession>
<proteinExistence type="predicted"/>
<evidence type="ECO:0000256" key="2">
    <source>
        <dbReference type="SAM" id="MobiDB-lite"/>
    </source>
</evidence>
<feature type="compositionally biased region" description="Acidic residues" evidence="2">
    <location>
        <begin position="929"/>
        <end position="940"/>
    </location>
</feature>
<feature type="coiled-coil region" evidence="1">
    <location>
        <begin position="33"/>
        <end position="60"/>
    </location>
</feature>
<reference evidence="3" key="1">
    <citation type="journal article" date="2021" name="Sci. Adv.">
        <title>The American lobster genome reveals insights on longevity, neural, and immune adaptations.</title>
        <authorList>
            <person name="Polinski J.M."/>
            <person name="Zimin A.V."/>
            <person name="Clark K.F."/>
            <person name="Kohn A.B."/>
            <person name="Sadowski N."/>
            <person name="Timp W."/>
            <person name="Ptitsyn A."/>
            <person name="Khanna P."/>
            <person name="Romanova D.Y."/>
            <person name="Williams P."/>
            <person name="Greenwood S.J."/>
            <person name="Moroz L.L."/>
            <person name="Walt D.R."/>
            <person name="Bodnar A.G."/>
        </authorList>
    </citation>
    <scope>NUCLEOTIDE SEQUENCE</scope>
    <source>
        <strain evidence="3">GMGI-L3</strain>
    </source>
</reference>
<feature type="region of interest" description="Disordered" evidence="2">
    <location>
        <begin position="607"/>
        <end position="626"/>
    </location>
</feature>
<name>A0A8J5K1P9_HOMAM</name>
<comment type="caution">
    <text evidence="3">The sequence shown here is derived from an EMBL/GenBank/DDBJ whole genome shotgun (WGS) entry which is preliminary data.</text>
</comment>
<evidence type="ECO:0000313" key="4">
    <source>
        <dbReference type="Proteomes" id="UP000747542"/>
    </source>
</evidence>
<evidence type="ECO:0000313" key="3">
    <source>
        <dbReference type="EMBL" id="KAG7166646.1"/>
    </source>
</evidence>
<sequence>MEDYHHQISEIQKAVREREIHRLQLEKKVLMKTHRREKRYEELQDKIKELHKELIREELEATQRFQKLLTQVDAVRREHQLLAAHTERLRLKKIANTYPGLQYTGQDDRYHNFQSSGRAGRGIVPQRASTPVSTLPLFRSVATPQPHISPVVSTSHYWSVQPPVNFVPPAQTSPHTYGQQPLNVARPHLQTFGPQGSPNPITDAQTYPETNINMPTDATQRSNQFSTPSFQSNYIKNLIAEESSVSAIRDSSQSGEISQSLSEMQNATIMSHDSSHYNPMHHQELGQTLQSQPLVVHSSRDSISGVPGITPQQAVCYPNYIITQNLQTQQPQLQPSHHNNSLLKPLSGSQDAETDNAMSLAHLTDKETPFLSVNSSHGLSAVPSHNVIHGVPDAMNNSYQSGLQSSFHESFTHITPSVHKLSEATDIDSVGRETGNNHQTVTQTFNTVRGSGRGIRGEESEATQDIVEQQDIIPEEASVEQIPSGTDSQLLQEQQSISTAHNELYTRNENMEQGEESSNNLSARHKLNDNRTKIIETNTNTFGGGSIETISHTGNEVSIEDGELDEKSVHEYHKKSSESFPVHNEVLPTAYGDSSIFLITSNDHSALPNKSNSNNNSSLSPAGNTRNDIVATSTQEQDMLKVSSDTMNPRVIETDVDTLESSAVHINKEATRVVRKDEIKRSPHHSQGVRPSSSVLISPEKLTHQPPTRDKNNSEKLSLTGSEVSMASHSKAASQDQEEDEQDFFDRDIPVTASTAYKNLVGNTRVSAGSSPRTDSESDDVEGHMPTFKPFASSIPSLRPPETDTDSVDSVEAAIQTALKNKKDALPPVGLLGATPIVINIRIALRQDWQVKLENFQTKLAGENSHQPSGNSVPHQSSPPEDTSLKPTSVQAKENIRTGIGGKARASTALQLNLESDSESYGISVGGEEASDEDDFGFYD</sequence>
<dbReference type="Proteomes" id="UP000747542">
    <property type="component" value="Unassembled WGS sequence"/>
</dbReference>
<dbReference type="AlphaFoldDB" id="A0A8J5K1P9"/>